<dbReference type="Pfam" id="PF00300">
    <property type="entry name" value="His_Phos_1"/>
    <property type="match status" value="1"/>
</dbReference>
<dbReference type="InterPro" id="IPR013078">
    <property type="entry name" value="His_Pase_superF_clade-1"/>
</dbReference>
<name>A0A2P2CFA7_9ZZZZ</name>
<reference evidence="1" key="1">
    <citation type="submission" date="2015-08" db="EMBL/GenBank/DDBJ databases">
        <authorList>
            <person name="Babu N.S."/>
            <person name="Beckwith C.J."/>
            <person name="Beseler K.G."/>
            <person name="Brison A."/>
            <person name="Carone J.V."/>
            <person name="Caskin T.P."/>
            <person name="Diamond M."/>
            <person name="Durham M.E."/>
            <person name="Foxe J.M."/>
            <person name="Go M."/>
            <person name="Henderson B.A."/>
            <person name="Jones I.B."/>
            <person name="McGettigan J.A."/>
            <person name="Micheletti S.J."/>
            <person name="Nasrallah M.E."/>
            <person name="Ortiz D."/>
            <person name="Piller C.R."/>
            <person name="Privatt S.R."/>
            <person name="Schneider S.L."/>
            <person name="Sharp S."/>
            <person name="Smith T.C."/>
            <person name="Stanton J.D."/>
            <person name="Ullery H.E."/>
            <person name="Wilson R.J."/>
            <person name="Serrano M.G."/>
            <person name="Buck G."/>
            <person name="Lee V."/>
            <person name="Wang Y."/>
            <person name="Carvalho R."/>
            <person name="Voegtly L."/>
            <person name="Shi R."/>
            <person name="Duckworth R."/>
            <person name="Johnson A."/>
            <person name="Loviza R."/>
            <person name="Walstead R."/>
            <person name="Shah Z."/>
            <person name="Kiflezghi M."/>
            <person name="Wade K."/>
            <person name="Ball S.L."/>
            <person name="Bradley K.W."/>
            <person name="Asai D.J."/>
            <person name="Bowman C.A."/>
            <person name="Russell D.A."/>
            <person name="Pope W.H."/>
            <person name="Jacobs-Sera D."/>
            <person name="Hendrix R.W."/>
            <person name="Hatfull G.F."/>
        </authorList>
    </citation>
    <scope>NUCLEOTIDE SEQUENCE</scope>
</reference>
<dbReference type="InterPro" id="IPR050275">
    <property type="entry name" value="PGM_Phosphatase"/>
</dbReference>
<sequence>MQLLLIRHAQTHANVTRALDTAHPGADLTDLGTAQVQALTDQLAHERIDAVFASPRLRARRTAEGLALPRGLALELRDGLVEISAGDHEMSEETEHATAYVESVLAWAAGDLSSTLPGGESGAHALGRFDAVVDEVLATGHDTVAVVSHGAMLRTWCGARVGNVPHDLVRDHPLPNTGLIRLRRDGDAWAAAAWDGQPITSH</sequence>
<evidence type="ECO:0000313" key="1">
    <source>
        <dbReference type="EMBL" id="CUR60668.1"/>
    </source>
</evidence>
<dbReference type="SUPFAM" id="SSF53254">
    <property type="entry name" value="Phosphoglycerate mutase-like"/>
    <property type="match status" value="1"/>
</dbReference>
<dbReference type="Gene3D" id="3.40.50.1240">
    <property type="entry name" value="Phosphoglycerate mutase-like"/>
    <property type="match status" value="1"/>
</dbReference>
<dbReference type="GO" id="GO:0005737">
    <property type="term" value="C:cytoplasm"/>
    <property type="evidence" value="ECO:0007669"/>
    <property type="project" value="TreeGrafter"/>
</dbReference>
<dbReference type="PANTHER" id="PTHR48100">
    <property type="entry name" value="BROAD-SPECIFICITY PHOSPHATASE YOR283W-RELATED"/>
    <property type="match status" value="1"/>
</dbReference>
<keyword evidence="1" id="KW-0413">Isomerase</keyword>
<accession>A0A2P2CFA7</accession>
<dbReference type="GO" id="GO:0016791">
    <property type="term" value="F:phosphatase activity"/>
    <property type="evidence" value="ECO:0007669"/>
    <property type="project" value="TreeGrafter"/>
</dbReference>
<dbReference type="PANTHER" id="PTHR48100:SF58">
    <property type="entry name" value="PE-PGRS FAMILY PROTEIN PE_PGRS11"/>
    <property type="match status" value="1"/>
</dbReference>
<dbReference type="InterPro" id="IPR029033">
    <property type="entry name" value="His_PPase_superfam"/>
</dbReference>
<dbReference type="GO" id="GO:0016853">
    <property type="term" value="F:isomerase activity"/>
    <property type="evidence" value="ECO:0007669"/>
    <property type="project" value="UniProtKB-KW"/>
</dbReference>
<gene>
    <name evidence="1" type="ORF">NOCA280088</name>
</gene>
<organism evidence="1">
    <name type="scientific">metagenome</name>
    <dbReference type="NCBI Taxonomy" id="256318"/>
    <lineage>
        <taxon>unclassified sequences</taxon>
        <taxon>metagenomes</taxon>
    </lineage>
</organism>
<dbReference type="CDD" id="cd07067">
    <property type="entry name" value="HP_PGM_like"/>
    <property type="match status" value="1"/>
</dbReference>
<dbReference type="EMBL" id="CZKA01000078">
    <property type="protein sequence ID" value="CUR60668.1"/>
    <property type="molecule type" value="Genomic_DNA"/>
</dbReference>
<dbReference type="AlphaFoldDB" id="A0A2P2CFA7"/>
<protein>
    <submittedName>
        <fullName evidence="1">Putative Isomerase</fullName>
    </submittedName>
</protein>
<proteinExistence type="predicted"/>
<dbReference type="SMART" id="SM00855">
    <property type="entry name" value="PGAM"/>
    <property type="match status" value="1"/>
</dbReference>